<comment type="caution">
    <text evidence="3">The sequence shown here is derived from an EMBL/GenBank/DDBJ whole genome shotgun (WGS) entry which is preliminary data.</text>
</comment>
<dbReference type="Pfam" id="PF02737">
    <property type="entry name" value="3HCDH_N"/>
    <property type="match status" value="1"/>
</dbReference>
<dbReference type="InterPro" id="IPR006176">
    <property type="entry name" value="3-OHacyl-CoA_DH_NAD-bd"/>
</dbReference>
<sequence>MMVPFPMSLTEAPPNGSRQSSPLRPGDAVTVLGAGNMGSGIAQAAAQAGFSVRIRDLGEADLQRGLTSIQATLDGAIQRGKLTPAKKEAILGRLHFTTELPQALEGTRLVIEAVFEEERIKRPLFESVVRQVEASTMVVSNTSSL</sequence>
<evidence type="ECO:0000256" key="1">
    <source>
        <dbReference type="SAM" id="MobiDB-lite"/>
    </source>
</evidence>
<evidence type="ECO:0000313" key="3">
    <source>
        <dbReference type="EMBL" id="EQD39120.1"/>
    </source>
</evidence>
<organism evidence="3">
    <name type="scientific">mine drainage metagenome</name>
    <dbReference type="NCBI Taxonomy" id="410659"/>
    <lineage>
        <taxon>unclassified sequences</taxon>
        <taxon>metagenomes</taxon>
        <taxon>ecological metagenomes</taxon>
    </lineage>
</organism>
<dbReference type="GO" id="GO:0070403">
    <property type="term" value="F:NAD+ binding"/>
    <property type="evidence" value="ECO:0007669"/>
    <property type="project" value="InterPro"/>
</dbReference>
<evidence type="ECO:0000259" key="2">
    <source>
        <dbReference type="Pfam" id="PF02737"/>
    </source>
</evidence>
<feature type="region of interest" description="Disordered" evidence="1">
    <location>
        <begin position="1"/>
        <end position="26"/>
    </location>
</feature>
<dbReference type="PANTHER" id="PTHR48075">
    <property type="entry name" value="3-HYDROXYACYL-COA DEHYDROGENASE FAMILY PROTEIN"/>
    <property type="match status" value="1"/>
</dbReference>
<feature type="non-terminal residue" evidence="3">
    <location>
        <position position="145"/>
    </location>
</feature>
<reference evidence="3" key="1">
    <citation type="submission" date="2013-08" db="EMBL/GenBank/DDBJ databases">
        <authorList>
            <person name="Mendez C."/>
            <person name="Richter M."/>
            <person name="Ferrer M."/>
            <person name="Sanchez J."/>
        </authorList>
    </citation>
    <scope>NUCLEOTIDE SEQUENCE</scope>
</reference>
<dbReference type="InterPro" id="IPR036291">
    <property type="entry name" value="NAD(P)-bd_dom_sf"/>
</dbReference>
<reference evidence="3" key="2">
    <citation type="journal article" date="2014" name="ISME J.">
        <title>Microbial stratification in low pH oxic and suboxic macroscopic growths along an acid mine drainage.</title>
        <authorList>
            <person name="Mendez-Garcia C."/>
            <person name="Mesa V."/>
            <person name="Sprenger R.R."/>
            <person name="Richter M."/>
            <person name="Diez M.S."/>
            <person name="Solano J."/>
            <person name="Bargiela R."/>
            <person name="Golyshina O.V."/>
            <person name="Manteca A."/>
            <person name="Ramos J.L."/>
            <person name="Gallego J.R."/>
            <person name="Llorente I."/>
            <person name="Martins Dos Santos V.A."/>
            <person name="Jensen O.N."/>
            <person name="Pelaez A.I."/>
            <person name="Sanchez J."/>
            <person name="Ferrer M."/>
        </authorList>
    </citation>
    <scope>NUCLEOTIDE SEQUENCE</scope>
</reference>
<dbReference type="GO" id="GO:0016853">
    <property type="term" value="F:isomerase activity"/>
    <property type="evidence" value="ECO:0007669"/>
    <property type="project" value="UniProtKB-KW"/>
</dbReference>
<feature type="domain" description="3-hydroxyacyl-CoA dehydrogenase NAD binding" evidence="2">
    <location>
        <begin position="29"/>
        <end position="145"/>
    </location>
</feature>
<dbReference type="Gene3D" id="3.40.50.720">
    <property type="entry name" value="NAD(P)-binding Rossmann-like Domain"/>
    <property type="match status" value="1"/>
</dbReference>
<gene>
    <name evidence="3" type="ORF">B1B_15525</name>
</gene>
<dbReference type="GO" id="GO:0016491">
    <property type="term" value="F:oxidoreductase activity"/>
    <property type="evidence" value="ECO:0007669"/>
    <property type="project" value="TreeGrafter"/>
</dbReference>
<dbReference type="EMBL" id="AUZY01010334">
    <property type="protein sequence ID" value="EQD39120.1"/>
    <property type="molecule type" value="Genomic_DNA"/>
</dbReference>
<name>T1ABC7_9ZZZZ</name>
<protein>
    <submittedName>
        <fullName evidence="3">3-hydroxyacyl-CoA dehydrogenase, NAD binding domain protein</fullName>
        <ecNumber evidence="3">5.-.-.-</ecNumber>
    </submittedName>
</protein>
<proteinExistence type="predicted"/>
<dbReference type="GO" id="GO:0006631">
    <property type="term" value="P:fatty acid metabolic process"/>
    <property type="evidence" value="ECO:0007669"/>
    <property type="project" value="InterPro"/>
</dbReference>
<dbReference type="AlphaFoldDB" id="T1ABC7"/>
<keyword evidence="3" id="KW-0413">Isomerase</keyword>
<dbReference type="SUPFAM" id="SSF51735">
    <property type="entry name" value="NAD(P)-binding Rossmann-fold domains"/>
    <property type="match status" value="1"/>
</dbReference>
<dbReference type="PANTHER" id="PTHR48075:SF5">
    <property type="entry name" value="3-HYDROXYBUTYRYL-COA DEHYDROGENASE"/>
    <property type="match status" value="1"/>
</dbReference>
<accession>T1ABC7</accession>
<dbReference type="EC" id="5.-.-.-" evidence="3"/>